<sequence length="78" mass="8741">MTLLTVYLGNLQTWDNRSTSRGYCMARSSPVDISAMVFCRPQVLAGSPNVALPVCCRSGRQAKVRTMRKDTFNRLMLV</sequence>
<dbReference type="Proteomes" id="UP001152320">
    <property type="component" value="Chromosome 20"/>
</dbReference>
<reference evidence="1" key="1">
    <citation type="submission" date="2021-10" db="EMBL/GenBank/DDBJ databases">
        <title>Tropical sea cucumber genome reveals ecological adaptation and Cuvierian tubules defense mechanism.</title>
        <authorList>
            <person name="Chen T."/>
        </authorList>
    </citation>
    <scope>NUCLEOTIDE SEQUENCE</scope>
    <source>
        <strain evidence="1">Nanhai2018</strain>
        <tissue evidence="1">Muscle</tissue>
    </source>
</reference>
<protein>
    <submittedName>
        <fullName evidence="1">Uncharacterized protein</fullName>
    </submittedName>
</protein>
<dbReference type="AlphaFoldDB" id="A0A9Q0YI65"/>
<comment type="caution">
    <text evidence="1">The sequence shown here is derived from an EMBL/GenBank/DDBJ whole genome shotgun (WGS) entry which is preliminary data.</text>
</comment>
<accession>A0A9Q0YI65</accession>
<organism evidence="1 2">
    <name type="scientific">Holothuria leucospilota</name>
    <name type="common">Black long sea cucumber</name>
    <name type="synonym">Mertensiothuria leucospilota</name>
    <dbReference type="NCBI Taxonomy" id="206669"/>
    <lineage>
        <taxon>Eukaryota</taxon>
        <taxon>Metazoa</taxon>
        <taxon>Echinodermata</taxon>
        <taxon>Eleutherozoa</taxon>
        <taxon>Echinozoa</taxon>
        <taxon>Holothuroidea</taxon>
        <taxon>Aspidochirotacea</taxon>
        <taxon>Aspidochirotida</taxon>
        <taxon>Holothuriidae</taxon>
        <taxon>Holothuria</taxon>
    </lineage>
</organism>
<gene>
    <name evidence="1" type="ORF">HOLleu_38063</name>
</gene>
<name>A0A9Q0YI65_HOLLE</name>
<proteinExistence type="predicted"/>
<evidence type="ECO:0000313" key="2">
    <source>
        <dbReference type="Proteomes" id="UP001152320"/>
    </source>
</evidence>
<dbReference type="EMBL" id="JAIZAY010000020">
    <property type="protein sequence ID" value="KAJ8023008.1"/>
    <property type="molecule type" value="Genomic_DNA"/>
</dbReference>
<evidence type="ECO:0000313" key="1">
    <source>
        <dbReference type="EMBL" id="KAJ8023008.1"/>
    </source>
</evidence>
<keyword evidence="2" id="KW-1185">Reference proteome</keyword>